<dbReference type="AlphaFoldDB" id="B3S2H3"/>
<evidence type="ECO:0000313" key="2">
    <source>
        <dbReference type="Proteomes" id="UP000009022"/>
    </source>
</evidence>
<dbReference type="EMBL" id="DS985247">
    <property type="protein sequence ID" value="EDV23419.1"/>
    <property type="molecule type" value="Genomic_DNA"/>
</dbReference>
<dbReference type="InterPro" id="IPR036249">
    <property type="entry name" value="Thioredoxin-like_sf"/>
</dbReference>
<sequence>MADVDTNQIATDVMSEKELQWSDLDGLQVFDENGATLNFGDLYKNQKTIIVFVRAWVRTAGVHDLAKIPQESLAKANVRLAVIGCAKHTFIKNFRKVTGYQHDMYSDPQTTVYSKLGMIRTLSTGASGSEHVRSSVASGLANSLWRTMKSMSSQGDVKQQGGQLIVGPGNVLKYLHIDGGTFDHTPINKLLSMADVANVEFKKH</sequence>
<proteinExistence type="predicted"/>
<organism evidence="1 2">
    <name type="scientific">Trichoplax adhaerens</name>
    <name type="common">Trichoplax reptans</name>
    <dbReference type="NCBI Taxonomy" id="10228"/>
    <lineage>
        <taxon>Eukaryota</taxon>
        <taxon>Metazoa</taxon>
        <taxon>Placozoa</taxon>
        <taxon>Uniplacotomia</taxon>
        <taxon>Trichoplacea</taxon>
        <taxon>Trichoplacidae</taxon>
        <taxon>Trichoplax</taxon>
    </lineage>
</organism>
<dbReference type="PhylomeDB" id="B3S2H3"/>
<dbReference type="HOGENOM" id="CLU_035338_2_0_1"/>
<dbReference type="GeneID" id="6755542"/>
<dbReference type="Gene3D" id="3.40.30.10">
    <property type="entry name" value="Glutaredoxin"/>
    <property type="match status" value="1"/>
</dbReference>
<dbReference type="KEGG" id="tad:TRIADDRAFT_58025"/>
<dbReference type="OMA" id="MQNTVDH"/>
<dbReference type="PANTHER" id="PTHR28630">
    <property type="match status" value="1"/>
</dbReference>
<gene>
    <name evidence="1" type="ORF">TRIADDRAFT_58025</name>
</gene>
<keyword evidence="2" id="KW-1185">Reference proteome</keyword>
<dbReference type="OrthoDB" id="40334at2759"/>
<dbReference type="SUPFAM" id="SSF52833">
    <property type="entry name" value="Thioredoxin-like"/>
    <property type="match status" value="1"/>
</dbReference>
<dbReference type="Proteomes" id="UP000009022">
    <property type="component" value="Unassembled WGS sequence"/>
</dbReference>
<reference evidence="1 2" key="1">
    <citation type="journal article" date="2008" name="Nature">
        <title>The Trichoplax genome and the nature of placozoans.</title>
        <authorList>
            <person name="Srivastava M."/>
            <person name="Begovic E."/>
            <person name="Chapman J."/>
            <person name="Putnam N.H."/>
            <person name="Hellsten U."/>
            <person name="Kawashima T."/>
            <person name="Kuo A."/>
            <person name="Mitros T."/>
            <person name="Salamov A."/>
            <person name="Carpenter M.L."/>
            <person name="Signorovitch A.Y."/>
            <person name="Moreno M.A."/>
            <person name="Kamm K."/>
            <person name="Grimwood J."/>
            <person name="Schmutz J."/>
            <person name="Shapiro H."/>
            <person name="Grigoriev I.V."/>
            <person name="Buss L.W."/>
            <person name="Schierwater B."/>
            <person name="Dellaporta S.L."/>
            <person name="Rokhsar D.S."/>
        </authorList>
    </citation>
    <scope>NUCLEOTIDE SEQUENCE [LARGE SCALE GENOMIC DNA]</scope>
    <source>
        <strain evidence="1 2">Grell-BS-1999</strain>
    </source>
</reference>
<accession>B3S2H3</accession>
<dbReference type="InParanoid" id="B3S2H3"/>
<dbReference type="CTD" id="6755542"/>
<dbReference type="FunFam" id="3.40.30.10:FF:000636">
    <property type="entry name" value="Peroxiredoxin-like 2C"/>
    <property type="match status" value="1"/>
</dbReference>
<dbReference type="Pfam" id="PF13911">
    <property type="entry name" value="AhpC-TSA_2"/>
    <property type="match status" value="1"/>
</dbReference>
<evidence type="ECO:0000313" key="1">
    <source>
        <dbReference type="EMBL" id="EDV23419.1"/>
    </source>
</evidence>
<dbReference type="eggNOG" id="KOG4498">
    <property type="taxonomic scope" value="Eukaryota"/>
</dbReference>
<name>B3S2H3_TRIAD</name>
<protein>
    <submittedName>
        <fullName evidence="1">Uncharacterized protein</fullName>
    </submittedName>
</protein>
<dbReference type="RefSeq" id="XP_002114329.1">
    <property type="nucleotide sequence ID" value="XM_002114293.1"/>
</dbReference>
<dbReference type="InterPro" id="IPR032801">
    <property type="entry name" value="PXL2A/B/C"/>
</dbReference>
<dbReference type="PANTHER" id="PTHR28630:SF3">
    <property type="entry name" value="PEROXIREDOXIN-LIKE 2C"/>
    <property type="match status" value="1"/>
</dbReference>